<dbReference type="Proteomes" id="UP000450161">
    <property type="component" value="Unassembled WGS sequence"/>
</dbReference>
<comment type="caution">
    <text evidence="8">The sequence shown here is derived from an EMBL/GenBank/DDBJ whole genome shotgun (WGS) entry which is preliminary data.</text>
</comment>
<feature type="transmembrane region" description="Helical" evidence="7">
    <location>
        <begin position="379"/>
        <end position="401"/>
    </location>
</feature>
<evidence type="ECO:0000256" key="4">
    <source>
        <dbReference type="ARBA" id="ARBA00022692"/>
    </source>
</evidence>
<feature type="transmembrane region" description="Helical" evidence="7">
    <location>
        <begin position="172"/>
        <end position="190"/>
    </location>
</feature>
<feature type="transmembrane region" description="Helical" evidence="7">
    <location>
        <begin position="413"/>
        <end position="434"/>
    </location>
</feature>
<comment type="similarity">
    <text evidence="2">Belongs to the polysaccharide synthase family.</text>
</comment>
<gene>
    <name evidence="8" type="ORF">FYJ72_07195</name>
</gene>
<dbReference type="EMBL" id="VUNF01000011">
    <property type="protein sequence ID" value="MST77464.1"/>
    <property type="molecule type" value="Genomic_DNA"/>
</dbReference>
<evidence type="ECO:0000313" key="8">
    <source>
        <dbReference type="EMBL" id="MST77464.1"/>
    </source>
</evidence>
<dbReference type="PANTHER" id="PTHR30250">
    <property type="entry name" value="PST FAMILY PREDICTED COLANIC ACID TRANSPORTER"/>
    <property type="match status" value="1"/>
</dbReference>
<comment type="subcellular location">
    <subcellularLocation>
        <location evidence="1">Cell membrane</location>
        <topology evidence="1">Multi-pass membrane protein</topology>
    </subcellularLocation>
</comment>
<keyword evidence="4 7" id="KW-0812">Transmembrane</keyword>
<organism evidence="8 9">
    <name type="scientific">Segatella copri</name>
    <dbReference type="NCBI Taxonomy" id="165179"/>
    <lineage>
        <taxon>Bacteria</taxon>
        <taxon>Pseudomonadati</taxon>
        <taxon>Bacteroidota</taxon>
        <taxon>Bacteroidia</taxon>
        <taxon>Bacteroidales</taxon>
        <taxon>Prevotellaceae</taxon>
        <taxon>Segatella</taxon>
    </lineage>
</organism>
<protein>
    <submittedName>
        <fullName evidence="8">Lipopolysaccharide biosynthesis protein</fullName>
    </submittedName>
</protein>
<dbReference type="PANTHER" id="PTHR30250:SF10">
    <property type="entry name" value="LIPOPOLYSACCHARIDE BIOSYNTHESIS PROTEIN WZXC"/>
    <property type="match status" value="1"/>
</dbReference>
<evidence type="ECO:0000256" key="7">
    <source>
        <dbReference type="SAM" id="Phobius"/>
    </source>
</evidence>
<dbReference type="AlphaFoldDB" id="A0A6I2U1T6"/>
<evidence type="ECO:0000256" key="5">
    <source>
        <dbReference type="ARBA" id="ARBA00022989"/>
    </source>
</evidence>
<feature type="transmembrane region" description="Helical" evidence="7">
    <location>
        <begin position="81"/>
        <end position="104"/>
    </location>
</feature>
<feature type="transmembrane region" description="Helical" evidence="7">
    <location>
        <begin position="289"/>
        <end position="307"/>
    </location>
</feature>
<proteinExistence type="inferred from homology"/>
<evidence type="ECO:0000313" key="9">
    <source>
        <dbReference type="Proteomes" id="UP000450161"/>
    </source>
</evidence>
<keyword evidence="5 7" id="KW-1133">Transmembrane helix</keyword>
<keyword evidence="6 7" id="KW-0472">Membrane</keyword>
<evidence type="ECO:0000256" key="3">
    <source>
        <dbReference type="ARBA" id="ARBA00022475"/>
    </source>
</evidence>
<name>A0A6I2U1T6_9BACT</name>
<dbReference type="InterPro" id="IPR050833">
    <property type="entry name" value="Poly_Biosynth_Transport"/>
</dbReference>
<evidence type="ECO:0000256" key="1">
    <source>
        <dbReference type="ARBA" id="ARBA00004651"/>
    </source>
</evidence>
<dbReference type="GO" id="GO:0005886">
    <property type="term" value="C:plasma membrane"/>
    <property type="evidence" value="ECO:0007669"/>
    <property type="project" value="UniProtKB-SubCell"/>
</dbReference>
<feature type="transmembrane region" description="Helical" evidence="7">
    <location>
        <begin position="12"/>
        <end position="36"/>
    </location>
</feature>
<feature type="transmembrane region" description="Helical" evidence="7">
    <location>
        <begin position="440"/>
        <end position="463"/>
    </location>
</feature>
<sequence>MSENLKQKTQKGLIWSLIDNFGSQGVQFLFAVFVARMLTPEAYGIVAMPMIFLAISNCFIDSGFANALVRKPELKEEDLSTAFYFNIGVGAFFYFLLFLSSPLIADFYNEPILVDLLRVSALALLFNPLCTVQQALLTREIDFKRQTWITLVGTCISGFVAAIMAYKGFGVWALVFQQVVTYLIRTILLWSTTSWIPRSGWSNESFRYLWGYGSKMLASGLLNETFKNLSPLIIGKFYTSADLGNYTRALHYSNLPSKNVTSVLQRVTFPVLASIQNDNERLCRNYRKIIRMSAFMIFPLMMFLAGLSKPLIILMLTDKWLGCVVYLEILCFTQMWYPVHAINLNLLQVKGRSDLFFKLEVIKKIIGLIAMGISLPLGVLYFVISGIVTSLLSLFVNTYYTGKLYDLTFLKQMYDILPTFAVSFFSWIGIHLFIMMIPNIYIQLFGGFVVGLILFLIGAKLFLRKELYETSSMLPDKVRNNKFLKCIFE</sequence>
<accession>A0A6I2U1T6</accession>
<feature type="transmembrane region" description="Helical" evidence="7">
    <location>
        <begin position="148"/>
        <end position="166"/>
    </location>
</feature>
<evidence type="ECO:0000256" key="6">
    <source>
        <dbReference type="ARBA" id="ARBA00023136"/>
    </source>
</evidence>
<dbReference type="RefSeq" id="WP_154480913.1">
    <property type="nucleotide sequence ID" value="NZ_VUNF01000011.1"/>
</dbReference>
<dbReference type="Pfam" id="PF13440">
    <property type="entry name" value="Polysacc_synt_3"/>
    <property type="match status" value="1"/>
</dbReference>
<dbReference type="CDD" id="cd13127">
    <property type="entry name" value="MATE_tuaB_like"/>
    <property type="match status" value="1"/>
</dbReference>
<feature type="transmembrane region" description="Helical" evidence="7">
    <location>
        <begin position="116"/>
        <end position="136"/>
    </location>
</feature>
<keyword evidence="3" id="KW-1003">Cell membrane</keyword>
<reference evidence="8 9" key="1">
    <citation type="submission" date="2019-08" db="EMBL/GenBank/DDBJ databases">
        <title>In-depth cultivation of the pig gut microbiome towards novel bacterial diversity and tailored functional studies.</title>
        <authorList>
            <person name="Wylensek D."/>
            <person name="Hitch T.C.A."/>
            <person name="Clavel T."/>
        </authorList>
    </citation>
    <scope>NUCLEOTIDE SEQUENCE [LARGE SCALE GENOMIC DNA]</scope>
    <source>
        <strain evidence="8 9">LKV-178-WT-2C</strain>
    </source>
</reference>
<evidence type="ECO:0000256" key="2">
    <source>
        <dbReference type="ARBA" id="ARBA00007430"/>
    </source>
</evidence>